<dbReference type="SUPFAM" id="SSF51430">
    <property type="entry name" value="NAD(P)-linked oxidoreductase"/>
    <property type="match status" value="1"/>
</dbReference>
<dbReference type="EMBL" id="JAMWYS010000007">
    <property type="protein sequence ID" value="MCO4291705.1"/>
    <property type="molecule type" value="Genomic_DNA"/>
</dbReference>
<dbReference type="GO" id="GO:0016491">
    <property type="term" value="F:oxidoreductase activity"/>
    <property type="evidence" value="ECO:0007669"/>
    <property type="project" value="UniProtKB-KW"/>
</dbReference>
<dbReference type="AlphaFoldDB" id="A0A9X2F068"/>
<dbReference type="PANTHER" id="PTHR43364">
    <property type="entry name" value="NADH-SPECIFIC METHYLGLYOXAL REDUCTASE-RELATED"/>
    <property type="match status" value="1"/>
</dbReference>
<dbReference type="PANTHER" id="PTHR43364:SF6">
    <property type="entry name" value="OXIDOREDUCTASE-RELATED"/>
    <property type="match status" value="1"/>
</dbReference>
<gene>
    <name evidence="3" type="ORF">NF867_02375</name>
</gene>
<evidence type="ECO:0000313" key="3">
    <source>
        <dbReference type="EMBL" id="MCO4291705.1"/>
    </source>
</evidence>
<reference evidence="3" key="1">
    <citation type="submission" date="2022-06" db="EMBL/GenBank/DDBJ databases">
        <title>Solitalea sp. MAHUQ-68 isolated from rhizospheric soil.</title>
        <authorList>
            <person name="Huq M.A."/>
        </authorList>
    </citation>
    <scope>NUCLEOTIDE SEQUENCE</scope>
    <source>
        <strain evidence="3">MAHUQ-68</strain>
    </source>
</reference>
<evidence type="ECO:0000256" key="1">
    <source>
        <dbReference type="ARBA" id="ARBA00023002"/>
    </source>
</evidence>
<keyword evidence="1" id="KW-0560">Oxidoreductase</keyword>
<protein>
    <submittedName>
        <fullName evidence="3">Aldo/keto reductase</fullName>
    </submittedName>
</protein>
<dbReference type="Pfam" id="PF00248">
    <property type="entry name" value="Aldo_ket_red"/>
    <property type="match status" value="1"/>
</dbReference>
<evidence type="ECO:0000313" key="4">
    <source>
        <dbReference type="Proteomes" id="UP001155182"/>
    </source>
</evidence>
<accession>A0A9X2F068</accession>
<proteinExistence type="predicted"/>
<name>A0A9X2F068_9SPHI</name>
<dbReference type="Proteomes" id="UP001155182">
    <property type="component" value="Unassembled WGS sequence"/>
</dbReference>
<dbReference type="InterPro" id="IPR023210">
    <property type="entry name" value="NADP_OxRdtase_dom"/>
</dbReference>
<feature type="domain" description="NADP-dependent oxidoreductase" evidence="2">
    <location>
        <begin position="15"/>
        <end position="314"/>
    </location>
</feature>
<dbReference type="GO" id="GO:0005829">
    <property type="term" value="C:cytosol"/>
    <property type="evidence" value="ECO:0007669"/>
    <property type="project" value="TreeGrafter"/>
</dbReference>
<dbReference type="InterPro" id="IPR050523">
    <property type="entry name" value="AKR_Detox_Biosynth"/>
</dbReference>
<keyword evidence="4" id="KW-1185">Reference proteome</keyword>
<comment type="caution">
    <text evidence="3">The sequence shown here is derived from an EMBL/GenBank/DDBJ whole genome shotgun (WGS) entry which is preliminary data.</text>
</comment>
<dbReference type="Gene3D" id="3.20.20.100">
    <property type="entry name" value="NADP-dependent oxidoreductase domain"/>
    <property type="match status" value="1"/>
</dbReference>
<sequence length="319" mass="35541">MEKRKLGRSDLEFLPLAFGGNVFGWTIDQPTSFELLDAFVDNGFTFVDTADVYSNWKPGNSGGESEIIIGNWLKRRGNRDQLLIATKVGSAMVRGGAKNLSKKYILKAVEDSLKRLQTDYIDLYQSHYDDLTRTVEEPLEAYAQLIKEGKVRFIGASNFSAERLQKALSASQRDGLPRYESLQPLYNLYDRADFETDLQALTVKEEVGVIPYYSLASGFLSGKYRTEADLGQSARGAGIQKYLNEKGFTLLKALDDVAEDYKTTPTQISIAWLLAQEGITAPIASATKISQLNELMEAIKIKLDEKSIAHLTNAIKKEA</sequence>
<dbReference type="RefSeq" id="WP_252585937.1">
    <property type="nucleotide sequence ID" value="NZ_JAMWYS010000007.1"/>
</dbReference>
<evidence type="ECO:0000259" key="2">
    <source>
        <dbReference type="Pfam" id="PF00248"/>
    </source>
</evidence>
<dbReference type="FunFam" id="3.20.20.100:FF:000004">
    <property type="entry name" value="Oxidoreductase, aldo/keto reductase"/>
    <property type="match status" value="1"/>
</dbReference>
<dbReference type="InterPro" id="IPR036812">
    <property type="entry name" value="NAD(P)_OxRdtase_dom_sf"/>
</dbReference>
<dbReference type="CDD" id="cd19081">
    <property type="entry name" value="AKR_AKR9C1"/>
    <property type="match status" value="1"/>
</dbReference>
<organism evidence="3 4">
    <name type="scientific">Solitalea agri</name>
    <dbReference type="NCBI Taxonomy" id="2953739"/>
    <lineage>
        <taxon>Bacteria</taxon>
        <taxon>Pseudomonadati</taxon>
        <taxon>Bacteroidota</taxon>
        <taxon>Sphingobacteriia</taxon>
        <taxon>Sphingobacteriales</taxon>
        <taxon>Sphingobacteriaceae</taxon>
        <taxon>Solitalea</taxon>
    </lineage>
</organism>